<dbReference type="SUPFAM" id="SSF47203">
    <property type="entry name" value="Acyl-CoA dehydrogenase C-terminal domain-like"/>
    <property type="match status" value="1"/>
</dbReference>
<evidence type="ECO:0000313" key="6">
    <source>
        <dbReference type="Proteomes" id="UP000199341"/>
    </source>
</evidence>
<dbReference type="Gene3D" id="1.20.140.10">
    <property type="entry name" value="Butyryl-CoA Dehydrogenase, subunit A, domain 3"/>
    <property type="match status" value="1"/>
</dbReference>
<reference evidence="5 6" key="1">
    <citation type="submission" date="2016-10" db="EMBL/GenBank/DDBJ databases">
        <authorList>
            <person name="de Groot N.N."/>
        </authorList>
    </citation>
    <scope>NUCLEOTIDE SEQUENCE [LARGE SCALE GENOMIC DNA]</scope>
    <source>
        <strain evidence="5 6">CGMCC 4.2022</strain>
    </source>
</reference>
<dbReference type="STRING" id="310781.SAMN05216259_11716"/>
<feature type="domain" description="Acyl-CoA dehydrogenase C-terminal" evidence="4">
    <location>
        <begin position="247"/>
        <end position="376"/>
    </location>
</feature>
<dbReference type="InterPro" id="IPR050741">
    <property type="entry name" value="Acyl-CoA_dehydrogenase"/>
</dbReference>
<proteinExistence type="inferred from homology"/>
<dbReference type="EMBL" id="FNIE01000017">
    <property type="protein sequence ID" value="SDP08838.1"/>
    <property type="molecule type" value="Genomic_DNA"/>
</dbReference>
<dbReference type="Proteomes" id="UP000199341">
    <property type="component" value="Unassembled WGS sequence"/>
</dbReference>
<dbReference type="GO" id="GO:0005737">
    <property type="term" value="C:cytoplasm"/>
    <property type="evidence" value="ECO:0007669"/>
    <property type="project" value="TreeGrafter"/>
</dbReference>
<name>A0A1H0PWH9_9ACTN</name>
<dbReference type="GO" id="GO:0033539">
    <property type="term" value="P:fatty acid beta-oxidation using acyl-CoA dehydrogenase"/>
    <property type="evidence" value="ECO:0007669"/>
    <property type="project" value="TreeGrafter"/>
</dbReference>
<dbReference type="OrthoDB" id="3404950at2"/>
<evidence type="ECO:0000259" key="4">
    <source>
        <dbReference type="Pfam" id="PF08028"/>
    </source>
</evidence>
<sequence>MGFTGDVAVGGSVGREELVARARALQPLLREHAGRGEADRRVAPEVMEALTQAGLFRLMKPARLGGHEVDLRTLVEVTEALGEADGSAAWLVGVGAVAAWLVGTASKQAQDDFFGDDPDARVAGGSSPAPARRVEGGYRVSGRWAYSSGAHGAAWASMGAMLLDDSGQPLDAVLCVAPASDLTLERTWKTVGMRGTGSDTLVAEDVFVPEHRAISLGQVIAGKWPIPTGEVMYLLPAGPVGLLALLGPILGLGRAALDHVVAQASKKGMHHTFFARQADSVGVQIRLAEAAVKLKTARLHTYAVADAIDAAVGRGDDVAYGERAEYRAEYGYAAQQVLEALQILVDVHGAGAFAESSPLQQWWRDANTAARHAGLNAAVGYEVYGKFLVGVDEQVSPMI</sequence>
<evidence type="ECO:0000256" key="2">
    <source>
        <dbReference type="ARBA" id="ARBA00049661"/>
    </source>
</evidence>
<comment type="similarity">
    <text evidence="2">Belongs to the HpaH/HsaA monooxygenase family.</text>
</comment>
<dbReference type="RefSeq" id="WP_093787632.1">
    <property type="nucleotide sequence ID" value="NZ_FNIE01000017.1"/>
</dbReference>
<keyword evidence="1" id="KW-0560">Oxidoreductase</keyword>
<accession>A0A1H0PWH9</accession>
<dbReference type="GO" id="GO:0016712">
    <property type="term" value="F:oxidoreductase activity, acting on paired donors, with incorporation or reduction of molecular oxygen, reduced flavin or flavoprotein as one donor, and incorporation of one atom of oxygen"/>
    <property type="evidence" value="ECO:0007669"/>
    <property type="project" value="TreeGrafter"/>
</dbReference>
<dbReference type="InterPro" id="IPR009100">
    <property type="entry name" value="AcylCoA_DH/oxidase_NM_dom_sf"/>
</dbReference>
<protein>
    <submittedName>
        <fullName evidence="5">Acyl-CoA dehydrogenase</fullName>
    </submittedName>
</protein>
<dbReference type="PANTHER" id="PTHR48083:SF19">
    <property type="entry name" value="FLAVIN-DEPENDENT MONOOXYGENASE, OXYGENASE SUBUNIT HSAA"/>
    <property type="match status" value="1"/>
</dbReference>
<evidence type="ECO:0000313" key="5">
    <source>
        <dbReference type="EMBL" id="SDP08838.1"/>
    </source>
</evidence>
<dbReference type="SUPFAM" id="SSF56645">
    <property type="entry name" value="Acyl-CoA dehydrogenase NM domain-like"/>
    <property type="match status" value="1"/>
</dbReference>
<feature type="domain" description="Acyl-CoA dehydrogenase/oxidase N-terminal" evidence="3">
    <location>
        <begin position="29"/>
        <end position="110"/>
    </location>
</feature>
<dbReference type="PANTHER" id="PTHR48083">
    <property type="entry name" value="MEDIUM-CHAIN SPECIFIC ACYL-COA DEHYDROGENASE, MITOCHONDRIAL-RELATED"/>
    <property type="match status" value="1"/>
</dbReference>
<dbReference type="GO" id="GO:0003995">
    <property type="term" value="F:acyl-CoA dehydrogenase activity"/>
    <property type="evidence" value="ECO:0007669"/>
    <property type="project" value="TreeGrafter"/>
</dbReference>
<dbReference type="Pfam" id="PF08028">
    <property type="entry name" value="Acyl-CoA_dh_2"/>
    <property type="match status" value="1"/>
</dbReference>
<dbReference type="InterPro" id="IPR013786">
    <property type="entry name" value="AcylCoA_DH/ox_N"/>
</dbReference>
<dbReference type="GO" id="GO:0050660">
    <property type="term" value="F:flavin adenine dinucleotide binding"/>
    <property type="evidence" value="ECO:0007669"/>
    <property type="project" value="InterPro"/>
</dbReference>
<dbReference type="Gene3D" id="1.10.540.10">
    <property type="entry name" value="Acyl-CoA dehydrogenase/oxidase, N-terminal domain"/>
    <property type="match status" value="1"/>
</dbReference>
<dbReference type="Gene3D" id="2.40.110.10">
    <property type="entry name" value="Butyryl-CoA Dehydrogenase, subunit A, domain 2"/>
    <property type="match status" value="1"/>
</dbReference>
<evidence type="ECO:0000256" key="1">
    <source>
        <dbReference type="ARBA" id="ARBA00023002"/>
    </source>
</evidence>
<dbReference type="InterPro" id="IPR036250">
    <property type="entry name" value="AcylCo_DH-like_C"/>
</dbReference>
<dbReference type="Pfam" id="PF02771">
    <property type="entry name" value="Acyl-CoA_dh_N"/>
    <property type="match status" value="1"/>
</dbReference>
<dbReference type="AlphaFoldDB" id="A0A1H0PWH9"/>
<keyword evidence="6" id="KW-1185">Reference proteome</keyword>
<dbReference type="InterPro" id="IPR046373">
    <property type="entry name" value="Acyl-CoA_Oxase/DH_mid-dom_sf"/>
</dbReference>
<dbReference type="InterPro" id="IPR013107">
    <property type="entry name" value="Acyl-CoA_DH_C"/>
</dbReference>
<dbReference type="PIRSF" id="PIRSF016578">
    <property type="entry name" value="HsaA"/>
    <property type="match status" value="1"/>
</dbReference>
<evidence type="ECO:0000259" key="3">
    <source>
        <dbReference type="Pfam" id="PF02771"/>
    </source>
</evidence>
<organism evidence="5 6">
    <name type="scientific">Actinacidiphila guanduensis</name>
    <dbReference type="NCBI Taxonomy" id="310781"/>
    <lineage>
        <taxon>Bacteria</taxon>
        <taxon>Bacillati</taxon>
        <taxon>Actinomycetota</taxon>
        <taxon>Actinomycetes</taxon>
        <taxon>Kitasatosporales</taxon>
        <taxon>Streptomycetaceae</taxon>
        <taxon>Actinacidiphila</taxon>
    </lineage>
</organism>
<gene>
    <name evidence="5" type="ORF">SAMN05216259_11716</name>
</gene>
<dbReference type="InterPro" id="IPR037069">
    <property type="entry name" value="AcylCoA_DH/ox_N_sf"/>
</dbReference>